<evidence type="ECO:0000313" key="1">
    <source>
        <dbReference type="EMBL" id="MED6246014.1"/>
    </source>
</evidence>
<name>A0ABU7B8C3_9TELE</name>
<organism evidence="1 2">
    <name type="scientific">Ataeniobius toweri</name>
    <dbReference type="NCBI Taxonomy" id="208326"/>
    <lineage>
        <taxon>Eukaryota</taxon>
        <taxon>Metazoa</taxon>
        <taxon>Chordata</taxon>
        <taxon>Craniata</taxon>
        <taxon>Vertebrata</taxon>
        <taxon>Euteleostomi</taxon>
        <taxon>Actinopterygii</taxon>
        <taxon>Neopterygii</taxon>
        <taxon>Teleostei</taxon>
        <taxon>Neoteleostei</taxon>
        <taxon>Acanthomorphata</taxon>
        <taxon>Ovalentaria</taxon>
        <taxon>Atherinomorphae</taxon>
        <taxon>Cyprinodontiformes</taxon>
        <taxon>Goodeidae</taxon>
        <taxon>Ataeniobius</taxon>
    </lineage>
</organism>
<reference evidence="1 2" key="1">
    <citation type="submission" date="2021-07" db="EMBL/GenBank/DDBJ databases">
        <authorList>
            <person name="Palmer J.M."/>
        </authorList>
    </citation>
    <scope>NUCLEOTIDE SEQUENCE [LARGE SCALE GENOMIC DNA]</scope>
    <source>
        <strain evidence="1 2">AT_MEX2019</strain>
        <tissue evidence="1">Muscle</tissue>
    </source>
</reference>
<comment type="caution">
    <text evidence="1">The sequence shown here is derived from an EMBL/GenBank/DDBJ whole genome shotgun (WGS) entry which is preliminary data.</text>
</comment>
<dbReference type="Proteomes" id="UP001345963">
    <property type="component" value="Unassembled WGS sequence"/>
</dbReference>
<proteinExistence type="predicted"/>
<protein>
    <submittedName>
        <fullName evidence="1">Uncharacterized protein</fullName>
    </submittedName>
</protein>
<evidence type="ECO:0000313" key="2">
    <source>
        <dbReference type="Proteomes" id="UP001345963"/>
    </source>
</evidence>
<dbReference type="EMBL" id="JAHUTI010041873">
    <property type="protein sequence ID" value="MED6246014.1"/>
    <property type="molecule type" value="Genomic_DNA"/>
</dbReference>
<accession>A0ABU7B8C3</accession>
<sequence>MISQTADTYLWAVSPIPLCRSSPAPSGRMGTVSAQPILGFSRNVQLDSNLGSGWATQAYLQSCPEELAICLRSLSCCKMNCYRTGKHIFIEGVLVHCYIYLSLFPDYSQVPVLKSIPPHDVAPMHASLSKRSVAT</sequence>
<gene>
    <name evidence="1" type="ORF">ATANTOWER_011766</name>
</gene>
<keyword evidence="2" id="KW-1185">Reference proteome</keyword>